<comment type="caution">
    <text evidence="1">The sequence shown here is derived from an EMBL/GenBank/DDBJ whole genome shotgun (WGS) entry which is preliminary data.</text>
</comment>
<dbReference type="OMA" id="WHASGRK"/>
<protein>
    <recommendedName>
        <fullName evidence="3">SEFIR domain-containing protein</fullName>
    </recommendedName>
</protein>
<gene>
    <name evidence="1" type="ORF">pdam_00021271</name>
</gene>
<proteinExistence type="predicted"/>
<name>A0A3M6TF50_POCDA</name>
<evidence type="ECO:0000313" key="2">
    <source>
        <dbReference type="Proteomes" id="UP000275408"/>
    </source>
</evidence>
<sequence length="164" mass="18252">MADKTTLLLFTKDQEENAEKLRTVLESEGEVFVLDLADIAIRGLSLKDEIRTGCDCTVLICSSEATRLINEEESYVFVTKGGQEVNFDGKVISNVLKEDDGKLRRKIIPVSFVELPSVLHGAGTRRKDRQSAISFEINQGEVTEVMLEGDILQSLIDAIKTVYK</sequence>
<dbReference type="OrthoDB" id="5952218at2759"/>
<evidence type="ECO:0008006" key="3">
    <source>
        <dbReference type="Google" id="ProtNLM"/>
    </source>
</evidence>
<dbReference type="AlphaFoldDB" id="A0A3M6TF50"/>
<organism evidence="1 2">
    <name type="scientific">Pocillopora damicornis</name>
    <name type="common">Cauliflower coral</name>
    <name type="synonym">Millepora damicornis</name>
    <dbReference type="NCBI Taxonomy" id="46731"/>
    <lineage>
        <taxon>Eukaryota</taxon>
        <taxon>Metazoa</taxon>
        <taxon>Cnidaria</taxon>
        <taxon>Anthozoa</taxon>
        <taxon>Hexacorallia</taxon>
        <taxon>Scleractinia</taxon>
        <taxon>Astrocoeniina</taxon>
        <taxon>Pocilloporidae</taxon>
        <taxon>Pocillopora</taxon>
    </lineage>
</organism>
<evidence type="ECO:0000313" key="1">
    <source>
        <dbReference type="EMBL" id="RMX39949.1"/>
    </source>
</evidence>
<reference evidence="1 2" key="1">
    <citation type="journal article" date="2018" name="Sci. Rep.">
        <title>Comparative analysis of the Pocillopora damicornis genome highlights role of immune system in coral evolution.</title>
        <authorList>
            <person name="Cunning R."/>
            <person name="Bay R.A."/>
            <person name="Gillette P."/>
            <person name="Baker A.C."/>
            <person name="Traylor-Knowles N."/>
        </authorList>
    </citation>
    <scope>NUCLEOTIDE SEQUENCE [LARGE SCALE GENOMIC DNA]</scope>
    <source>
        <strain evidence="1">RSMAS</strain>
        <tissue evidence="1">Whole animal</tissue>
    </source>
</reference>
<keyword evidence="2" id="KW-1185">Reference proteome</keyword>
<dbReference type="EMBL" id="RCHS01003736">
    <property type="protein sequence ID" value="RMX39949.1"/>
    <property type="molecule type" value="Genomic_DNA"/>
</dbReference>
<accession>A0A3M6TF50</accession>
<dbReference type="Proteomes" id="UP000275408">
    <property type="component" value="Unassembled WGS sequence"/>
</dbReference>